<evidence type="ECO:0000313" key="5">
    <source>
        <dbReference type="Proteomes" id="UP000439022"/>
    </source>
</evidence>
<dbReference type="AlphaFoldDB" id="A0A6A8GID0"/>
<name>A0A6A8GID0_9EURY</name>
<protein>
    <recommendedName>
        <fullName evidence="3">DUF7410 domain-containing protein</fullName>
    </recommendedName>
</protein>
<dbReference type="InterPro" id="IPR055833">
    <property type="entry name" value="DUF7410"/>
</dbReference>
<feature type="domain" description="DUF7410" evidence="3">
    <location>
        <begin position="24"/>
        <end position="45"/>
    </location>
</feature>
<evidence type="ECO:0000259" key="3">
    <source>
        <dbReference type="Pfam" id="PF24166"/>
    </source>
</evidence>
<keyword evidence="5" id="KW-1185">Reference proteome</keyword>
<proteinExistence type="predicted"/>
<feature type="region of interest" description="Disordered" evidence="1">
    <location>
        <begin position="1"/>
        <end position="21"/>
    </location>
</feature>
<evidence type="ECO:0000256" key="2">
    <source>
        <dbReference type="SAM" id="Phobius"/>
    </source>
</evidence>
<reference evidence="4 5" key="1">
    <citation type="submission" date="2019-11" db="EMBL/GenBank/DDBJ databases">
        <title>Whole genome sequence of Haloferax sp. MBLA0076.</title>
        <authorList>
            <person name="Seo M.-J."/>
            <person name="Cho E.-S."/>
        </authorList>
    </citation>
    <scope>NUCLEOTIDE SEQUENCE [LARGE SCALE GENOMIC DNA]</scope>
    <source>
        <strain evidence="4 5">MBLA0076</strain>
    </source>
</reference>
<organism evidence="4 5">
    <name type="scientific">Haloferax litoreum</name>
    <dbReference type="NCBI Taxonomy" id="2666140"/>
    <lineage>
        <taxon>Archaea</taxon>
        <taxon>Methanobacteriati</taxon>
        <taxon>Methanobacteriota</taxon>
        <taxon>Stenosarchaea group</taxon>
        <taxon>Halobacteria</taxon>
        <taxon>Halobacteriales</taxon>
        <taxon>Haloferacaceae</taxon>
        <taxon>Haloferax</taxon>
    </lineage>
</organism>
<feature type="transmembrane region" description="Helical" evidence="2">
    <location>
        <begin position="74"/>
        <end position="93"/>
    </location>
</feature>
<keyword evidence="2" id="KW-0472">Membrane</keyword>
<dbReference type="Proteomes" id="UP000439022">
    <property type="component" value="Unassembled WGS sequence"/>
</dbReference>
<evidence type="ECO:0000313" key="4">
    <source>
        <dbReference type="EMBL" id="MRX22706.1"/>
    </source>
</evidence>
<dbReference type="EMBL" id="WKJO01000001">
    <property type="protein sequence ID" value="MRX22706.1"/>
    <property type="molecule type" value="Genomic_DNA"/>
</dbReference>
<gene>
    <name evidence="4" type="ORF">GJR96_12190</name>
</gene>
<keyword evidence="2" id="KW-1133">Transmembrane helix</keyword>
<accession>A0A6A8GID0</accession>
<dbReference type="RefSeq" id="WP_151164035.1">
    <property type="nucleotide sequence ID" value="NZ_WKJO01000001.1"/>
</dbReference>
<dbReference type="Pfam" id="PF24166">
    <property type="entry name" value="DUF7410"/>
    <property type="match status" value="1"/>
</dbReference>
<sequence length="95" mass="10456">MDDDGTIVTPETAPPTGSNPNAVCPYCDRPFTRERLRDLHVGERHENCTADERAAYEVAREAESEDLFTYHLKVAGGLGALYAILFLLAIVGFTL</sequence>
<keyword evidence="2" id="KW-0812">Transmembrane</keyword>
<comment type="caution">
    <text evidence="4">The sequence shown here is derived from an EMBL/GenBank/DDBJ whole genome shotgun (WGS) entry which is preliminary data.</text>
</comment>
<evidence type="ECO:0000256" key="1">
    <source>
        <dbReference type="SAM" id="MobiDB-lite"/>
    </source>
</evidence>